<proteinExistence type="predicted"/>
<evidence type="ECO:0000313" key="2">
    <source>
        <dbReference type="EMBL" id="KXG77484.1"/>
    </source>
</evidence>
<reference evidence="2 3" key="1">
    <citation type="submission" date="2015-12" db="EMBL/GenBank/DDBJ databases">
        <title>Draft genome sequence of the thermoanaerobe Thermotalea metallivorans, an isolate from the runoff channel of the Great Artesian Basin, Australia.</title>
        <authorList>
            <person name="Patel B.K."/>
        </authorList>
    </citation>
    <scope>NUCLEOTIDE SEQUENCE [LARGE SCALE GENOMIC DNA]</scope>
    <source>
        <strain evidence="2 3">B2-1</strain>
    </source>
</reference>
<dbReference type="RefSeq" id="WP_068554707.1">
    <property type="nucleotide sequence ID" value="NZ_LOEE01000014.1"/>
</dbReference>
<dbReference type="Proteomes" id="UP000070456">
    <property type="component" value="Unassembled WGS sequence"/>
</dbReference>
<comment type="caution">
    <text evidence="2">The sequence shown here is derived from an EMBL/GenBank/DDBJ whole genome shotgun (WGS) entry which is preliminary data.</text>
</comment>
<dbReference type="STRING" id="520762.AN619_04690"/>
<evidence type="ECO:0000313" key="3">
    <source>
        <dbReference type="Proteomes" id="UP000070456"/>
    </source>
</evidence>
<dbReference type="Pfam" id="PF12645">
    <property type="entry name" value="HTH_16"/>
    <property type="match status" value="1"/>
</dbReference>
<dbReference type="InterPro" id="IPR024760">
    <property type="entry name" value="HTH_dom_conjug_TS-like"/>
</dbReference>
<evidence type="ECO:0000259" key="1">
    <source>
        <dbReference type="Pfam" id="PF12645"/>
    </source>
</evidence>
<dbReference type="AlphaFoldDB" id="A0A140LAA9"/>
<organism evidence="2 3">
    <name type="scientific">Thermotalea metallivorans</name>
    <dbReference type="NCBI Taxonomy" id="520762"/>
    <lineage>
        <taxon>Bacteria</taxon>
        <taxon>Bacillati</taxon>
        <taxon>Bacillota</taxon>
        <taxon>Clostridia</taxon>
        <taxon>Peptostreptococcales</taxon>
        <taxon>Thermotaleaceae</taxon>
        <taxon>Thermotalea</taxon>
    </lineage>
</organism>
<dbReference type="EMBL" id="LOEE01000014">
    <property type="protein sequence ID" value="KXG77484.1"/>
    <property type="molecule type" value="Genomic_DNA"/>
</dbReference>
<keyword evidence="3" id="KW-1185">Reference proteome</keyword>
<protein>
    <recommendedName>
        <fullName evidence="1">Helix-turn-helix conjugative transposon-like domain-containing protein</fullName>
    </recommendedName>
</protein>
<name>A0A140LAA9_9FIRM</name>
<gene>
    <name evidence="2" type="ORF">AN619_04690</name>
</gene>
<dbReference type="OrthoDB" id="1856222at2"/>
<accession>A0A140LAA9</accession>
<feature type="domain" description="Helix-turn-helix conjugative transposon-like" evidence="1">
    <location>
        <begin position="10"/>
        <end position="62"/>
    </location>
</feature>
<sequence length="74" mass="8725">MSDTFLRQMFNAAQGGDEEAIGVIFEIFQPMIYKNSFINGYFDCDCFQELCIKLMYCIKTFKFINISDITKYFN</sequence>